<evidence type="ECO:0000256" key="2">
    <source>
        <dbReference type="ARBA" id="ARBA00022707"/>
    </source>
</evidence>
<dbReference type="PROSITE" id="PS50002">
    <property type="entry name" value="SH3"/>
    <property type="match status" value="1"/>
</dbReference>
<evidence type="ECO:0000256" key="8">
    <source>
        <dbReference type="ARBA" id="ARBA00023224"/>
    </source>
</evidence>
<dbReference type="SUPFAM" id="SSF64268">
    <property type="entry name" value="PX domain"/>
    <property type="match status" value="1"/>
</dbReference>
<dbReference type="InterPro" id="IPR036871">
    <property type="entry name" value="PX_dom_sf"/>
</dbReference>
<evidence type="ECO:0000256" key="3">
    <source>
        <dbReference type="ARBA" id="ARBA00022723"/>
    </source>
</evidence>
<dbReference type="InterPro" id="IPR001019">
    <property type="entry name" value="Gprotein_alpha_su"/>
</dbReference>
<keyword evidence="13" id="KW-0175">Coiled coil</keyword>
<dbReference type="EMBL" id="JANTQA010000047">
    <property type="protein sequence ID" value="KAJ3432965.1"/>
    <property type="molecule type" value="Genomic_DNA"/>
</dbReference>
<gene>
    <name evidence="16" type="ORF">M0812_21912</name>
</gene>
<dbReference type="GO" id="GO:0005525">
    <property type="term" value="F:GTP binding"/>
    <property type="evidence" value="ECO:0007669"/>
    <property type="project" value="UniProtKB-KW"/>
</dbReference>
<dbReference type="GO" id="GO:0003924">
    <property type="term" value="F:GTPase activity"/>
    <property type="evidence" value="ECO:0007669"/>
    <property type="project" value="InterPro"/>
</dbReference>
<dbReference type="Gene3D" id="1.10.400.10">
    <property type="entry name" value="GI Alpha 1, domain 2-like"/>
    <property type="match status" value="1"/>
</dbReference>
<evidence type="ECO:0000256" key="6">
    <source>
        <dbReference type="ARBA" id="ARBA00023134"/>
    </source>
</evidence>
<dbReference type="SUPFAM" id="SSF47895">
    <property type="entry name" value="Transducin (alpha subunit), insertion domain"/>
    <property type="match status" value="1"/>
</dbReference>
<dbReference type="GO" id="GO:0001664">
    <property type="term" value="F:G protein-coupled receptor binding"/>
    <property type="evidence" value="ECO:0007669"/>
    <property type="project" value="TreeGrafter"/>
</dbReference>
<dbReference type="InterPro" id="IPR001452">
    <property type="entry name" value="SH3_domain"/>
</dbReference>
<organism evidence="16 17">
    <name type="scientific">Anaeramoeba flamelloides</name>
    <dbReference type="NCBI Taxonomy" id="1746091"/>
    <lineage>
        <taxon>Eukaryota</taxon>
        <taxon>Metamonada</taxon>
        <taxon>Anaeramoebidae</taxon>
        <taxon>Anaeramoeba</taxon>
    </lineage>
</organism>
<dbReference type="GO" id="GO:0007188">
    <property type="term" value="P:adenylate cyclase-modulating G protein-coupled receptor signaling pathway"/>
    <property type="evidence" value="ECO:0007669"/>
    <property type="project" value="TreeGrafter"/>
</dbReference>
<comment type="caution">
    <text evidence="16">The sequence shown here is derived from an EMBL/GenBank/DDBJ whole genome shotgun (WGS) entry which is preliminary data.</text>
</comment>
<dbReference type="SMART" id="SM00275">
    <property type="entry name" value="G_alpha"/>
    <property type="match status" value="1"/>
</dbReference>
<keyword evidence="6 10" id="KW-0342">GTP-binding</keyword>
<feature type="domain" description="SH3" evidence="15">
    <location>
        <begin position="10"/>
        <end position="72"/>
    </location>
</feature>
<feature type="binding site" evidence="10">
    <location>
        <begin position="711"/>
        <end position="714"/>
    </location>
    <ligand>
        <name>GTP</name>
        <dbReference type="ChEBI" id="CHEBI:37565"/>
    </ligand>
</feature>
<keyword evidence="7" id="KW-0564">Palmitate</keyword>
<keyword evidence="8" id="KW-0807">Transducer</keyword>
<evidence type="ECO:0000256" key="5">
    <source>
        <dbReference type="ARBA" id="ARBA00022842"/>
    </source>
</evidence>
<feature type="coiled-coil region" evidence="13">
    <location>
        <begin position="448"/>
        <end position="482"/>
    </location>
</feature>
<keyword evidence="5 11" id="KW-0460">Magnesium</keyword>
<dbReference type="GO" id="GO:0005834">
    <property type="term" value="C:heterotrimeric G-protein complex"/>
    <property type="evidence" value="ECO:0007669"/>
    <property type="project" value="TreeGrafter"/>
</dbReference>
<feature type="binding site" evidence="11">
    <location>
        <position position="623"/>
    </location>
    <ligand>
        <name>Mg(2+)</name>
        <dbReference type="ChEBI" id="CHEBI:18420"/>
    </ligand>
</feature>
<dbReference type="InterPro" id="IPR011025">
    <property type="entry name" value="GproteinA_insert"/>
</dbReference>
<evidence type="ECO:0000259" key="15">
    <source>
        <dbReference type="PROSITE" id="PS50002"/>
    </source>
</evidence>
<evidence type="ECO:0000256" key="12">
    <source>
        <dbReference type="PROSITE-ProRule" id="PRU00192"/>
    </source>
</evidence>
<evidence type="ECO:0000313" key="16">
    <source>
        <dbReference type="EMBL" id="KAJ3432965.1"/>
    </source>
</evidence>
<dbReference type="Gene3D" id="2.30.30.40">
    <property type="entry name" value="SH3 Domains"/>
    <property type="match status" value="1"/>
</dbReference>
<proteinExistence type="predicted"/>
<accession>A0AAV7YVT7</accession>
<evidence type="ECO:0000256" key="11">
    <source>
        <dbReference type="PIRSR" id="PIRSR601019-2"/>
    </source>
</evidence>
<keyword evidence="9" id="KW-0449">Lipoprotein</keyword>
<dbReference type="CDD" id="cd00066">
    <property type="entry name" value="G-alpha"/>
    <property type="match status" value="1"/>
</dbReference>
<feature type="compositionally biased region" description="Basic residues" evidence="14">
    <location>
        <begin position="75"/>
        <end position="95"/>
    </location>
</feature>
<protein>
    <submittedName>
        <fullName evidence="16">Guanine nucleotide-binding protein g(O) subunit alpha</fullName>
    </submittedName>
</protein>
<keyword evidence="1 12" id="KW-0728">SH3 domain</keyword>
<evidence type="ECO:0000256" key="10">
    <source>
        <dbReference type="PIRSR" id="PIRSR601019-1"/>
    </source>
</evidence>
<dbReference type="SUPFAM" id="SSF52540">
    <property type="entry name" value="P-loop containing nucleoside triphosphate hydrolases"/>
    <property type="match status" value="1"/>
</dbReference>
<dbReference type="InterPro" id="IPR036028">
    <property type="entry name" value="SH3-like_dom_sf"/>
</dbReference>
<evidence type="ECO:0000256" key="4">
    <source>
        <dbReference type="ARBA" id="ARBA00022741"/>
    </source>
</evidence>
<dbReference type="GO" id="GO:0005737">
    <property type="term" value="C:cytoplasm"/>
    <property type="evidence" value="ECO:0007669"/>
    <property type="project" value="TreeGrafter"/>
</dbReference>
<dbReference type="PRINTS" id="PR00318">
    <property type="entry name" value="GPROTEINA"/>
</dbReference>
<feature type="compositionally biased region" description="Basic and acidic residues" evidence="14">
    <location>
        <begin position="102"/>
        <end position="129"/>
    </location>
</feature>
<keyword evidence="4 10" id="KW-0547">Nucleotide-binding</keyword>
<evidence type="ECO:0000256" key="7">
    <source>
        <dbReference type="ARBA" id="ARBA00023139"/>
    </source>
</evidence>
<dbReference type="Proteomes" id="UP001146793">
    <property type="component" value="Unassembled WGS sequence"/>
</dbReference>
<dbReference type="GO" id="GO:0031683">
    <property type="term" value="F:G-protein beta/gamma-subunit complex binding"/>
    <property type="evidence" value="ECO:0007669"/>
    <property type="project" value="InterPro"/>
</dbReference>
<name>A0AAV7YVT7_9EUKA</name>
<keyword evidence="2" id="KW-0519">Myristate</keyword>
<evidence type="ECO:0000256" key="14">
    <source>
        <dbReference type="SAM" id="MobiDB-lite"/>
    </source>
</evidence>
<dbReference type="SUPFAM" id="SSF50044">
    <property type="entry name" value="SH3-domain"/>
    <property type="match status" value="1"/>
</dbReference>
<dbReference type="InterPro" id="IPR027417">
    <property type="entry name" value="P-loop_NTPase"/>
</dbReference>
<dbReference type="Pfam" id="PF00503">
    <property type="entry name" value="G-alpha"/>
    <property type="match status" value="1"/>
</dbReference>
<sequence length="795" mass="93894">MTTETIKIPKILYEVQAINDWHSEIEEEISFNAFDRISVLQDLNDWWFGFKSSSEKTKLGFFPRNYVQQIEKTKTRTSPKKKKKQKPKPIPKHKKEPTNTNMRDDKNETIKEKNEKIKEKKEKKEKKVPLQDNNQDNNQDKNQDKKKKKKGKQLDLTKPFLTSNFTWWETNSINNWEFRVELIKQKQKIKKKKKYLVVSRIEIPNSRNQQKKGKKLYRTMQSEYTMKDFQELRSFLCNYKPLAVPLLKTDRKDVNSCRQIEKFLTNIQRHPVLSQSDIYLQFLGTRNSKEWSEIQKQTVTLMKKWNFFQEMQAEHPTETLQSNYDQIVNSFQAFLSSFEKKIKNSKSSWSRLTVNQQSFGSIYHELSTFFESISQVDWRKGYIVNSIKNSDHSDMEKFSVLSKTLSNGFLSVSQIWENVNDQNGNAPINYINDILDDILSMSEIFKRLKDVKKVLESQKQSVQNLQKAKNLDNEKIKIEEEKLAFLKRGRILFQLALLAEIELFKFRLLTNLKTLISEYSQSVINNLEKWMASFSTPKLMSEDLDFGEEILETSEAKCDHTTPQLKKAITKLWSSQTIKKAFNLRSNFQIPDTHNYYLDHIDRITQENYVPTNKDIIYCRIPTTGVNVVDFNVNDFPWKIVDVGGQRSERRKWIHHFADVSCLIYVVAINEFDQKLYEDETVNRLQESLFLFQNTANNKWFKKTDCVLLFNKIDLFVKKMQKVPLKKCFKKYRGGQNPSRAQNFIAKKFIEVAQNENRSIFTFSSIGTDTKNIKNVFEAIRNKLVQKNLENMGVC</sequence>
<dbReference type="PANTHER" id="PTHR10218">
    <property type="entry name" value="GTP-BINDING PROTEIN ALPHA SUBUNIT"/>
    <property type="match status" value="1"/>
</dbReference>
<reference evidence="16" key="1">
    <citation type="submission" date="2022-08" db="EMBL/GenBank/DDBJ databases">
        <title>Novel sulphate-reducing endosymbionts in the free-living metamonad Anaeramoeba.</title>
        <authorList>
            <person name="Jerlstrom-Hultqvist J."/>
            <person name="Cepicka I."/>
            <person name="Gallot-Lavallee L."/>
            <person name="Salas-Leiva D."/>
            <person name="Curtis B.A."/>
            <person name="Zahonova K."/>
            <person name="Pipaliya S."/>
            <person name="Dacks J."/>
            <person name="Roger A.J."/>
        </authorList>
    </citation>
    <scope>NUCLEOTIDE SEQUENCE</scope>
    <source>
        <strain evidence="16">Busselton2</strain>
    </source>
</reference>
<dbReference type="GO" id="GO:0035091">
    <property type="term" value="F:phosphatidylinositol binding"/>
    <property type="evidence" value="ECO:0007669"/>
    <property type="project" value="InterPro"/>
</dbReference>
<evidence type="ECO:0000256" key="1">
    <source>
        <dbReference type="ARBA" id="ARBA00022443"/>
    </source>
</evidence>
<dbReference type="SMART" id="SM00326">
    <property type="entry name" value="SH3"/>
    <property type="match status" value="1"/>
</dbReference>
<evidence type="ECO:0000256" key="13">
    <source>
        <dbReference type="SAM" id="Coils"/>
    </source>
</evidence>
<dbReference type="PROSITE" id="PS51882">
    <property type="entry name" value="G_ALPHA"/>
    <property type="match status" value="1"/>
</dbReference>
<feature type="region of interest" description="Disordered" evidence="14">
    <location>
        <begin position="70"/>
        <end position="155"/>
    </location>
</feature>
<dbReference type="Gene3D" id="3.40.50.300">
    <property type="entry name" value="P-loop containing nucleotide triphosphate hydrolases"/>
    <property type="match status" value="1"/>
</dbReference>
<dbReference type="GO" id="GO:0046872">
    <property type="term" value="F:metal ion binding"/>
    <property type="evidence" value="ECO:0007669"/>
    <property type="project" value="UniProtKB-KW"/>
</dbReference>
<keyword evidence="3 11" id="KW-0479">Metal-binding</keyword>
<feature type="binding site" evidence="10">
    <location>
        <begin position="642"/>
        <end position="646"/>
    </location>
    <ligand>
        <name>GTP</name>
        <dbReference type="ChEBI" id="CHEBI:37565"/>
    </ligand>
</feature>
<dbReference type="PANTHER" id="PTHR10218:SF302">
    <property type="entry name" value="GUANINE NUCLEOTIDE-BINDING PROTEIN ALPHA-5 SUBUNIT"/>
    <property type="match status" value="1"/>
</dbReference>
<evidence type="ECO:0000256" key="9">
    <source>
        <dbReference type="ARBA" id="ARBA00023288"/>
    </source>
</evidence>
<evidence type="ECO:0000313" key="17">
    <source>
        <dbReference type="Proteomes" id="UP001146793"/>
    </source>
</evidence>
<dbReference type="AlphaFoldDB" id="A0AAV7YVT7"/>
<dbReference type="FunFam" id="3.40.50.300:FF:003800">
    <property type="entry name" value="Guanine nucleotide-binding protein G(k) subunit alpha"/>
    <property type="match status" value="1"/>
</dbReference>